<gene>
    <name evidence="1" type="ORF">D0860_08408</name>
</gene>
<proteinExistence type="predicted"/>
<comment type="caution">
    <text evidence="1">The sequence shown here is derived from an EMBL/GenBank/DDBJ whole genome shotgun (WGS) entry which is preliminary data.</text>
</comment>
<accession>A0A3M7GE26</accession>
<protein>
    <submittedName>
        <fullName evidence="1">Uncharacterized protein</fullName>
    </submittedName>
</protein>
<sequence length="74" mass="8058">MFDGGGFYDYSILYALGEEVRAVPPMLFIRKLSYGISNQVGHVIHSGIGFPIYAILLSSNASYALPIHDSVPPN</sequence>
<evidence type="ECO:0000313" key="2">
    <source>
        <dbReference type="Proteomes" id="UP000280598"/>
    </source>
</evidence>
<reference evidence="1 2" key="1">
    <citation type="journal article" date="2018" name="BMC Genomics">
        <title>Genomic evidence for intraspecific hybridization in a clonal and extremely halotolerant yeast.</title>
        <authorList>
            <person name="Gostincar C."/>
            <person name="Stajich J.E."/>
            <person name="Zupancic J."/>
            <person name="Zalar P."/>
            <person name="Gunde-Cimerman N."/>
        </authorList>
    </citation>
    <scope>NUCLEOTIDE SEQUENCE [LARGE SCALE GENOMIC DNA]</scope>
    <source>
        <strain evidence="1 2">EXF-562</strain>
    </source>
</reference>
<name>A0A3M7GE26_HORWE</name>
<evidence type="ECO:0000313" key="1">
    <source>
        <dbReference type="EMBL" id="RMY98951.1"/>
    </source>
</evidence>
<dbReference type="EMBL" id="QWIS01000296">
    <property type="protein sequence ID" value="RMY98951.1"/>
    <property type="molecule type" value="Genomic_DNA"/>
</dbReference>
<dbReference type="Proteomes" id="UP000280598">
    <property type="component" value="Unassembled WGS sequence"/>
</dbReference>
<organism evidence="1 2">
    <name type="scientific">Hortaea werneckii</name>
    <name type="common">Black yeast</name>
    <name type="synonym">Cladosporium werneckii</name>
    <dbReference type="NCBI Taxonomy" id="91943"/>
    <lineage>
        <taxon>Eukaryota</taxon>
        <taxon>Fungi</taxon>
        <taxon>Dikarya</taxon>
        <taxon>Ascomycota</taxon>
        <taxon>Pezizomycotina</taxon>
        <taxon>Dothideomycetes</taxon>
        <taxon>Dothideomycetidae</taxon>
        <taxon>Mycosphaerellales</taxon>
        <taxon>Teratosphaeriaceae</taxon>
        <taxon>Hortaea</taxon>
    </lineage>
</organism>
<dbReference type="AlphaFoldDB" id="A0A3M7GE26"/>